<dbReference type="EMBL" id="JBHSAS010000006">
    <property type="protein sequence ID" value="MFC4026813.1"/>
    <property type="molecule type" value="Genomic_DNA"/>
</dbReference>
<organism evidence="1 2">
    <name type="scientific">Zunongwangia endophytica</name>
    <dbReference type="NCBI Taxonomy" id="1808945"/>
    <lineage>
        <taxon>Bacteria</taxon>
        <taxon>Pseudomonadati</taxon>
        <taxon>Bacteroidota</taxon>
        <taxon>Flavobacteriia</taxon>
        <taxon>Flavobacteriales</taxon>
        <taxon>Flavobacteriaceae</taxon>
        <taxon>Zunongwangia</taxon>
    </lineage>
</organism>
<comment type="caution">
    <text evidence="1">The sequence shown here is derived from an EMBL/GenBank/DDBJ whole genome shotgun (WGS) entry which is preliminary data.</text>
</comment>
<evidence type="ECO:0008006" key="3">
    <source>
        <dbReference type="Google" id="ProtNLM"/>
    </source>
</evidence>
<evidence type="ECO:0000313" key="1">
    <source>
        <dbReference type="EMBL" id="MFC4026813.1"/>
    </source>
</evidence>
<gene>
    <name evidence="1" type="ORF">ACFOS1_05310</name>
</gene>
<name>A0ABV8H4N7_9FLAO</name>
<proteinExistence type="predicted"/>
<reference evidence="2" key="1">
    <citation type="journal article" date="2019" name="Int. J. Syst. Evol. Microbiol.">
        <title>The Global Catalogue of Microorganisms (GCM) 10K type strain sequencing project: providing services to taxonomists for standard genome sequencing and annotation.</title>
        <authorList>
            <consortium name="The Broad Institute Genomics Platform"/>
            <consortium name="The Broad Institute Genome Sequencing Center for Infectious Disease"/>
            <person name="Wu L."/>
            <person name="Ma J."/>
        </authorList>
    </citation>
    <scope>NUCLEOTIDE SEQUENCE [LARGE SCALE GENOMIC DNA]</scope>
    <source>
        <strain evidence="2">CECT 9128</strain>
    </source>
</reference>
<accession>A0ABV8H4N7</accession>
<sequence>MKKLLLAIISISFVACGGSKKAAENERYTLESLQHKTYEQVLSMYSDANPEEGVGGIEEGEERPYTVLYPDTENEILITWKDESKTSIFEIKYAEDGKWKSANGIKVGTTYDELTKINGKEVKFYGFGWDYSGAVDWNGGKLEDSNIRVFLNPEGEIADKFYGDRMIDASPEEIEALNLKVSTIMYRD</sequence>
<keyword evidence="2" id="KW-1185">Reference proteome</keyword>
<dbReference type="PROSITE" id="PS51257">
    <property type="entry name" value="PROKAR_LIPOPROTEIN"/>
    <property type="match status" value="1"/>
</dbReference>
<evidence type="ECO:0000313" key="2">
    <source>
        <dbReference type="Proteomes" id="UP001595793"/>
    </source>
</evidence>
<dbReference type="Proteomes" id="UP001595793">
    <property type="component" value="Unassembled WGS sequence"/>
</dbReference>
<protein>
    <recommendedName>
        <fullName evidence="3">Lipoprotein</fullName>
    </recommendedName>
</protein>
<dbReference type="RefSeq" id="WP_290235614.1">
    <property type="nucleotide sequence ID" value="NZ_JAUFPZ010000002.1"/>
</dbReference>